<keyword evidence="5" id="KW-0732">Signal</keyword>
<dbReference type="InterPro" id="IPR008969">
    <property type="entry name" value="CarboxyPept-like_regulatory"/>
</dbReference>
<evidence type="ECO:0000259" key="12">
    <source>
        <dbReference type="Pfam" id="PF00593"/>
    </source>
</evidence>
<evidence type="ECO:0000256" key="4">
    <source>
        <dbReference type="ARBA" id="ARBA00022692"/>
    </source>
</evidence>
<dbReference type="EMBL" id="BAABCW010000020">
    <property type="protein sequence ID" value="GAA3518692.1"/>
    <property type="molecule type" value="Genomic_DNA"/>
</dbReference>
<dbReference type="SUPFAM" id="SSF49464">
    <property type="entry name" value="Carboxypeptidase regulatory domain-like"/>
    <property type="match status" value="1"/>
</dbReference>
<dbReference type="InterPro" id="IPR012910">
    <property type="entry name" value="Plug_dom"/>
</dbReference>
<comment type="subcellular location">
    <subcellularLocation>
        <location evidence="1 10">Cell outer membrane</location>
        <topology evidence="1 10">Multi-pass membrane protein</topology>
    </subcellularLocation>
</comment>
<dbReference type="SUPFAM" id="SSF56935">
    <property type="entry name" value="Porins"/>
    <property type="match status" value="1"/>
</dbReference>
<dbReference type="PROSITE" id="PS52016">
    <property type="entry name" value="TONB_DEPENDENT_REC_3"/>
    <property type="match status" value="1"/>
</dbReference>
<keyword evidence="3 10" id="KW-1134">Transmembrane beta strand</keyword>
<dbReference type="InterPro" id="IPR039426">
    <property type="entry name" value="TonB-dep_rcpt-like"/>
</dbReference>
<dbReference type="Proteomes" id="UP001500459">
    <property type="component" value="Unassembled WGS sequence"/>
</dbReference>
<gene>
    <name evidence="14" type="ORF">GCM10022393_36000</name>
</gene>
<dbReference type="PANTHER" id="PTHR30069">
    <property type="entry name" value="TONB-DEPENDENT OUTER MEMBRANE RECEPTOR"/>
    <property type="match status" value="1"/>
</dbReference>
<keyword evidence="2 10" id="KW-0813">Transport</keyword>
<evidence type="ECO:0000256" key="3">
    <source>
        <dbReference type="ARBA" id="ARBA00022452"/>
    </source>
</evidence>
<comment type="similarity">
    <text evidence="10 11">Belongs to the TonB-dependent receptor family.</text>
</comment>
<keyword evidence="8" id="KW-0675">Receptor</keyword>
<keyword evidence="15" id="KW-1185">Reference proteome</keyword>
<evidence type="ECO:0000256" key="5">
    <source>
        <dbReference type="ARBA" id="ARBA00022729"/>
    </source>
</evidence>
<evidence type="ECO:0000256" key="11">
    <source>
        <dbReference type="RuleBase" id="RU003357"/>
    </source>
</evidence>
<keyword evidence="9 10" id="KW-0998">Cell outer membrane</keyword>
<evidence type="ECO:0000313" key="14">
    <source>
        <dbReference type="EMBL" id="GAA3518692.1"/>
    </source>
</evidence>
<evidence type="ECO:0000256" key="7">
    <source>
        <dbReference type="ARBA" id="ARBA00023136"/>
    </source>
</evidence>
<evidence type="ECO:0000256" key="8">
    <source>
        <dbReference type="ARBA" id="ARBA00023170"/>
    </source>
</evidence>
<reference evidence="15" key="1">
    <citation type="journal article" date="2019" name="Int. J. Syst. Evol. Microbiol.">
        <title>The Global Catalogue of Microorganisms (GCM) 10K type strain sequencing project: providing services to taxonomists for standard genome sequencing and annotation.</title>
        <authorList>
            <consortium name="The Broad Institute Genomics Platform"/>
            <consortium name="The Broad Institute Genome Sequencing Center for Infectious Disease"/>
            <person name="Wu L."/>
            <person name="Ma J."/>
        </authorList>
    </citation>
    <scope>NUCLEOTIDE SEQUENCE [LARGE SCALE GENOMIC DNA]</scope>
    <source>
        <strain evidence="15">JCM 17106</strain>
    </source>
</reference>
<organism evidence="14 15">
    <name type="scientific">Aquimarina addita</name>
    <dbReference type="NCBI Taxonomy" id="870485"/>
    <lineage>
        <taxon>Bacteria</taxon>
        <taxon>Pseudomonadati</taxon>
        <taxon>Bacteroidota</taxon>
        <taxon>Flavobacteriia</taxon>
        <taxon>Flavobacteriales</taxon>
        <taxon>Flavobacteriaceae</taxon>
        <taxon>Aquimarina</taxon>
    </lineage>
</organism>
<dbReference type="InterPro" id="IPR036942">
    <property type="entry name" value="Beta-barrel_TonB_sf"/>
</dbReference>
<dbReference type="Pfam" id="PF13620">
    <property type="entry name" value="CarboxypepD_reg"/>
    <property type="match status" value="1"/>
</dbReference>
<evidence type="ECO:0000256" key="10">
    <source>
        <dbReference type="PROSITE-ProRule" id="PRU01360"/>
    </source>
</evidence>
<comment type="caution">
    <text evidence="14">The sequence shown here is derived from an EMBL/GenBank/DDBJ whole genome shotgun (WGS) entry which is preliminary data.</text>
</comment>
<dbReference type="Gene3D" id="2.170.130.10">
    <property type="entry name" value="TonB-dependent receptor, plug domain"/>
    <property type="match status" value="1"/>
</dbReference>
<evidence type="ECO:0000256" key="9">
    <source>
        <dbReference type="ARBA" id="ARBA00023237"/>
    </source>
</evidence>
<keyword evidence="6 11" id="KW-0798">TonB box</keyword>
<dbReference type="Gene3D" id="2.60.40.1120">
    <property type="entry name" value="Carboxypeptidase-like, regulatory domain"/>
    <property type="match status" value="1"/>
</dbReference>
<evidence type="ECO:0008006" key="16">
    <source>
        <dbReference type="Google" id="ProtNLM"/>
    </source>
</evidence>
<feature type="domain" description="TonB-dependent receptor plug" evidence="13">
    <location>
        <begin position="102"/>
        <end position="204"/>
    </location>
</feature>
<evidence type="ECO:0000313" key="15">
    <source>
        <dbReference type="Proteomes" id="UP001500459"/>
    </source>
</evidence>
<name>A0ABP6USF6_9FLAO</name>
<proteinExistence type="inferred from homology"/>
<feature type="domain" description="TonB-dependent receptor-like beta-barrel" evidence="12">
    <location>
        <begin position="328"/>
        <end position="752"/>
    </location>
</feature>
<accession>A0ABP6USF6</accession>
<dbReference type="Pfam" id="PF00593">
    <property type="entry name" value="TonB_dep_Rec_b-barrel"/>
    <property type="match status" value="1"/>
</dbReference>
<sequence length="783" mass="87424">MSAQECNQILSGSVIDFHDGIPLEGATVTVNNQTVLTNSSGAYTISGLCPVAYAFTISHEDCNSQVVTINLSNLSKKDFYLEHHYTDLEEVDIQTSGHKKTTNSQTESELTRSQLDRYNNVSIGDALQEISGVNTLTSGSTIVKPVIQGLHSSRIIMLNNGVRQEDQEWGEEHAPNLDINAFTNIKVIKGAGALEYGGNAIGGVVIAENKITTLADTVFGKTQFFASSNGRGGGVNAALNLGLTKGWGAKFQGTVKYFGDSEAPDYILSNTGHQEQSFSVGFGKTNFVQGIEGYYSFYNATQGILRASHIGNVGDLVRAINSNVPLVINDFTYDIDAPKQETQHHLAKLKGYHRFKKVGKLNLQYSFQYNNRKEFDIRRGDDRGKASLDLELFTHSLESSFLFDANDTFKKNVGFQVSYQKNTPNPDTGIRRLIPDYQKTSAGVFAITEFTLSEHLTADAGIRYDFVNINAKKFYEKDFWEERGYDTEFANLIIADETDQWLTNPDFDYGSISASGGMNYKYGAQNSFLMSVSIANRAPNPVELFSDGLHHSAAIIELGDLRFDQETAVKFSMSSEHLNFFGLGRLTLSPYISSIKDFILLEPTGIDFTIRGSFPVWEYKQTDALLYGIDIDYGIDITEQVSFKTAFSYIYGQDTTNDEPLISMPSPNFRSEIVYRKSMWDVKLVNTSVLKQQRYPDNNFESEFIENGALVTTLVDISTPPDGYSLFDLIGTYRFSVLNQSDLSLGVSITNLFDTTYRDYLNRQRFYADNTGRNFTLNINFKF</sequence>
<keyword evidence="4 10" id="KW-0812">Transmembrane</keyword>
<dbReference type="Pfam" id="PF07715">
    <property type="entry name" value="Plug"/>
    <property type="match status" value="1"/>
</dbReference>
<evidence type="ECO:0000256" key="1">
    <source>
        <dbReference type="ARBA" id="ARBA00004571"/>
    </source>
</evidence>
<dbReference type="InterPro" id="IPR000531">
    <property type="entry name" value="Beta-barrel_TonB"/>
</dbReference>
<keyword evidence="7 10" id="KW-0472">Membrane</keyword>
<dbReference type="Gene3D" id="2.40.170.20">
    <property type="entry name" value="TonB-dependent receptor, beta-barrel domain"/>
    <property type="match status" value="1"/>
</dbReference>
<evidence type="ECO:0000256" key="2">
    <source>
        <dbReference type="ARBA" id="ARBA00022448"/>
    </source>
</evidence>
<dbReference type="PANTHER" id="PTHR30069:SF29">
    <property type="entry name" value="HEMOGLOBIN AND HEMOGLOBIN-HAPTOGLOBIN-BINDING PROTEIN 1-RELATED"/>
    <property type="match status" value="1"/>
</dbReference>
<protein>
    <recommendedName>
        <fullName evidence="16">TonB-dependent receptor</fullName>
    </recommendedName>
</protein>
<evidence type="ECO:0000256" key="6">
    <source>
        <dbReference type="ARBA" id="ARBA00023077"/>
    </source>
</evidence>
<dbReference type="InterPro" id="IPR037066">
    <property type="entry name" value="Plug_dom_sf"/>
</dbReference>
<evidence type="ECO:0000259" key="13">
    <source>
        <dbReference type="Pfam" id="PF07715"/>
    </source>
</evidence>